<dbReference type="AlphaFoldDB" id="A0A5J4TFC1"/>
<name>A0A5J4TFC1_9EUKA</name>
<evidence type="ECO:0000313" key="1">
    <source>
        <dbReference type="EMBL" id="KAA6356473.1"/>
    </source>
</evidence>
<accession>A0A5J4TFC1</accession>
<dbReference type="EMBL" id="SNRW01032915">
    <property type="protein sequence ID" value="KAA6356473.1"/>
    <property type="molecule type" value="Genomic_DNA"/>
</dbReference>
<proteinExistence type="predicted"/>
<gene>
    <name evidence="1" type="ORF">EZS28_048000</name>
</gene>
<evidence type="ECO:0000313" key="2">
    <source>
        <dbReference type="Proteomes" id="UP000324800"/>
    </source>
</evidence>
<sequence length="102" mass="12125">MFQLQDAVYLFQDVVILHHEVLIRYEELALNCGYYQLYEELAFNCGYYQLERRWGLSVLGCCNLASRCSKFKDSVYLFQDVVILHHEVLIRPFTYNLTEKSS</sequence>
<dbReference type="Proteomes" id="UP000324800">
    <property type="component" value="Unassembled WGS sequence"/>
</dbReference>
<protein>
    <submittedName>
        <fullName evidence="1">Uncharacterized protein</fullName>
    </submittedName>
</protein>
<feature type="non-terminal residue" evidence="1">
    <location>
        <position position="102"/>
    </location>
</feature>
<comment type="caution">
    <text evidence="1">The sequence shown here is derived from an EMBL/GenBank/DDBJ whole genome shotgun (WGS) entry which is preliminary data.</text>
</comment>
<reference evidence="1 2" key="1">
    <citation type="submission" date="2019-03" db="EMBL/GenBank/DDBJ databases">
        <title>Single cell metagenomics reveals metabolic interactions within the superorganism composed of flagellate Streblomastix strix and complex community of Bacteroidetes bacteria on its surface.</title>
        <authorList>
            <person name="Treitli S.C."/>
            <person name="Kolisko M."/>
            <person name="Husnik F."/>
            <person name="Keeling P."/>
            <person name="Hampl V."/>
        </authorList>
    </citation>
    <scope>NUCLEOTIDE SEQUENCE [LARGE SCALE GENOMIC DNA]</scope>
    <source>
        <strain evidence="1">ST1C</strain>
    </source>
</reference>
<organism evidence="1 2">
    <name type="scientific">Streblomastix strix</name>
    <dbReference type="NCBI Taxonomy" id="222440"/>
    <lineage>
        <taxon>Eukaryota</taxon>
        <taxon>Metamonada</taxon>
        <taxon>Preaxostyla</taxon>
        <taxon>Oxymonadida</taxon>
        <taxon>Streblomastigidae</taxon>
        <taxon>Streblomastix</taxon>
    </lineage>
</organism>